<dbReference type="InterPro" id="IPR036322">
    <property type="entry name" value="WD40_repeat_dom_sf"/>
</dbReference>
<dbReference type="InParanoid" id="A0A077ZME0"/>
<sequence length="683" mass="79443">MERGTFRIPKQQINGFDILSEFQERINKRIDAARTNINWAKFQDPQQEVLNQMRCIVNDMANLITDQSLIDIIEQFKLDIGYQISDHDESRRLAIINQENLKALSERFQYELRKIKLEQNKENIEAFNVLGNKIENLKYHDNKTVEQTNYAGQLNYQNQSLMQEIEHIKQLLQQQSQKVDMNYQITKDLLQRQKKSSLEDNQGIEEEEVKIEVKQEPILNDFKVERISNLFQVLLEQQNENASSKLNFKELLDFLKTSQSCDIDQNSFNSIYSKKESNELESQSAVSPCKINCNPEGNNDEQNLNLNLQIEDETTRNSRGVTEEVDLNTKGNENENDKEEEKEIQQIQIPVQKNAAQTCILHNTDGNLIVGLNQNWSNIHNSKDYQQKKKLELGAGIVSVCKVLNYLICGLSNNELKIFNSNYYDLVTTIQLHTLPNKFVPQHLNQVGIFLLVFCNDGYIEIISMLDFKLIQTIQHSSKMRIQDAQKIQNPHEYMLAFSKKSKNNFTNGMLAAIKLELKQVTESQFQFEYEEVANSEQQFLKDGKPQPVFCFQEIFPDQFLVCVTEPCFKYYDRRAKRLDPSKDIPNPSQSINYNCLQKIQNFSDNNPYLIYKDSRSVGFINCVTLDIVDRLDCTYKQGGNLFSMTQKIESGKKLTITSLIYKTKDQSGPEIRSWINFNMQIE</sequence>
<evidence type="ECO:0000256" key="1">
    <source>
        <dbReference type="SAM" id="Coils"/>
    </source>
</evidence>
<keyword evidence="1" id="KW-0175">Coiled coil</keyword>
<accession>A0A077ZME0</accession>
<reference evidence="2 3" key="1">
    <citation type="submission" date="2014-06" db="EMBL/GenBank/DDBJ databases">
        <authorList>
            <person name="Swart Estienne"/>
        </authorList>
    </citation>
    <scope>NUCLEOTIDE SEQUENCE [LARGE SCALE GENOMIC DNA]</scope>
    <source>
        <strain evidence="2 3">130c</strain>
    </source>
</reference>
<feature type="coiled-coil region" evidence="1">
    <location>
        <begin position="158"/>
        <end position="207"/>
    </location>
</feature>
<dbReference type="AlphaFoldDB" id="A0A077ZME0"/>
<proteinExistence type="predicted"/>
<organism evidence="2 3">
    <name type="scientific">Stylonychia lemnae</name>
    <name type="common">Ciliate</name>
    <dbReference type="NCBI Taxonomy" id="5949"/>
    <lineage>
        <taxon>Eukaryota</taxon>
        <taxon>Sar</taxon>
        <taxon>Alveolata</taxon>
        <taxon>Ciliophora</taxon>
        <taxon>Intramacronucleata</taxon>
        <taxon>Spirotrichea</taxon>
        <taxon>Stichotrichia</taxon>
        <taxon>Sporadotrichida</taxon>
        <taxon>Oxytrichidae</taxon>
        <taxon>Stylonychinae</taxon>
        <taxon>Stylonychia</taxon>
    </lineage>
</organism>
<evidence type="ECO:0000313" key="3">
    <source>
        <dbReference type="Proteomes" id="UP000039865"/>
    </source>
</evidence>
<dbReference type="EMBL" id="CCKQ01000080">
    <property type="protein sequence ID" value="CDW71142.1"/>
    <property type="molecule type" value="Genomic_DNA"/>
</dbReference>
<dbReference type="SUPFAM" id="SSF50978">
    <property type="entry name" value="WD40 repeat-like"/>
    <property type="match status" value="1"/>
</dbReference>
<keyword evidence="3" id="KW-1185">Reference proteome</keyword>
<dbReference type="Proteomes" id="UP000039865">
    <property type="component" value="Unassembled WGS sequence"/>
</dbReference>
<name>A0A077ZME0_STYLE</name>
<gene>
    <name evidence="2" type="primary">Contig405.g445</name>
    <name evidence="2" type="ORF">STYLEM_81</name>
</gene>
<protein>
    <submittedName>
        <fullName evidence="2">Uncharacterized protein</fullName>
    </submittedName>
</protein>
<evidence type="ECO:0000313" key="2">
    <source>
        <dbReference type="EMBL" id="CDW71142.1"/>
    </source>
</evidence>